<dbReference type="InterPro" id="IPR017900">
    <property type="entry name" value="4Fe4S_Fe_S_CS"/>
</dbReference>
<proteinExistence type="predicted"/>
<evidence type="ECO:0000256" key="1">
    <source>
        <dbReference type="ARBA" id="ARBA00001966"/>
    </source>
</evidence>
<dbReference type="FunFam" id="3.30.70.20:FF:000045">
    <property type="entry name" value="Ferredoxin, 4Fe-4S"/>
    <property type="match status" value="1"/>
</dbReference>
<dbReference type="AlphaFoldDB" id="A0A833M3I7"/>
<keyword evidence="7" id="KW-0411">Iron-sulfur</keyword>
<accession>A0A833M3I7</accession>
<organism evidence="9 10">
    <name type="scientific">Leptonema illini</name>
    <dbReference type="NCBI Taxonomy" id="183"/>
    <lineage>
        <taxon>Bacteria</taxon>
        <taxon>Pseudomonadati</taxon>
        <taxon>Spirochaetota</taxon>
        <taxon>Spirochaetia</taxon>
        <taxon>Leptospirales</taxon>
        <taxon>Leptospiraceae</taxon>
        <taxon>Leptonema</taxon>
    </lineage>
</organism>
<evidence type="ECO:0000256" key="7">
    <source>
        <dbReference type="ARBA" id="ARBA00023014"/>
    </source>
</evidence>
<dbReference type="EMBL" id="WBUI01000002">
    <property type="protein sequence ID" value="KAB2934902.1"/>
    <property type="molecule type" value="Genomic_DNA"/>
</dbReference>
<evidence type="ECO:0000313" key="10">
    <source>
        <dbReference type="Proteomes" id="UP000460298"/>
    </source>
</evidence>
<keyword evidence="5" id="KW-0249">Electron transport</keyword>
<comment type="caution">
    <text evidence="9">The sequence shown here is derived from an EMBL/GenBank/DDBJ whole genome shotgun (WGS) entry which is preliminary data.</text>
</comment>
<dbReference type="PROSITE" id="PS51379">
    <property type="entry name" value="4FE4S_FER_2"/>
    <property type="match status" value="1"/>
</dbReference>
<dbReference type="Gene3D" id="3.30.70.20">
    <property type="match status" value="1"/>
</dbReference>
<evidence type="ECO:0000256" key="6">
    <source>
        <dbReference type="ARBA" id="ARBA00023004"/>
    </source>
</evidence>
<reference evidence="9 10" key="1">
    <citation type="submission" date="2019-10" db="EMBL/GenBank/DDBJ databases">
        <title>Extracellular Electron Transfer in a Candidatus Methanoperedens spp. Enrichment Culture.</title>
        <authorList>
            <person name="Berger S."/>
            <person name="Rangel Shaw D."/>
            <person name="Berben T."/>
            <person name="In 'T Zandt M."/>
            <person name="Frank J."/>
            <person name="Reimann J."/>
            <person name="Jetten M.S.M."/>
            <person name="Welte C.U."/>
        </authorList>
    </citation>
    <scope>NUCLEOTIDE SEQUENCE [LARGE SCALE GENOMIC DNA]</scope>
    <source>
        <strain evidence="9">SB12</strain>
    </source>
</reference>
<dbReference type="PROSITE" id="PS00198">
    <property type="entry name" value="4FE4S_FER_1"/>
    <property type="match status" value="1"/>
</dbReference>
<protein>
    <submittedName>
        <fullName evidence="9">Ferredoxin</fullName>
    </submittedName>
</protein>
<evidence type="ECO:0000256" key="2">
    <source>
        <dbReference type="ARBA" id="ARBA00022448"/>
    </source>
</evidence>
<dbReference type="GO" id="GO:0051539">
    <property type="term" value="F:4 iron, 4 sulfur cluster binding"/>
    <property type="evidence" value="ECO:0007669"/>
    <property type="project" value="UniProtKB-KW"/>
</dbReference>
<evidence type="ECO:0000256" key="5">
    <source>
        <dbReference type="ARBA" id="ARBA00022982"/>
    </source>
</evidence>
<feature type="domain" description="4Fe-4S ferredoxin-type" evidence="8">
    <location>
        <begin position="1"/>
        <end position="30"/>
    </location>
</feature>
<sequence>MAYRILEDSCSVCGACEAECPNKAIRMVGDYYRIDASKCTECEGFFDEPQCALACSMDACVKSADT</sequence>
<keyword evidence="3" id="KW-0004">4Fe-4S</keyword>
<evidence type="ECO:0000256" key="3">
    <source>
        <dbReference type="ARBA" id="ARBA00022485"/>
    </source>
</evidence>
<keyword evidence="6" id="KW-0408">Iron</keyword>
<gene>
    <name evidence="9" type="ORF">F9K24_03740</name>
</gene>
<dbReference type="GO" id="GO:0046872">
    <property type="term" value="F:metal ion binding"/>
    <property type="evidence" value="ECO:0007669"/>
    <property type="project" value="UniProtKB-KW"/>
</dbReference>
<comment type="cofactor">
    <cofactor evidence="1">
        <name>[4Fe-4S] cluster</name>
        <dbReference type="ChEBI" id="CHEBI:49883"/>
    </cofactor>
</comment>
<dbReference type="SUPFAM" id="SSF54862">
    <property type="entry name" value="4Fe-4S ferredoxins"/>
    <property type="match status" value="1"/>
</dbReference>
<evidence type="ECO:0000313" key="9">
    <source>
        <dbReference type="EMBL" id="KAB2934902.1"/>
    </source>
</evidence>
<dbReference type="Pfam" id="PF00037">
    <property type="entry name" value="Fer4"/>
    <property type="match status" value="1"/>
</dbReference>
<evidence type="ECO:0000256" key="4">
    <source>
        <dbReference type="ARBA" id="ARBA00022723"/>
    </source>
</evidence>
<keyword evidence="2" id="KW-0813">Transport</keyword>
<dbReference type="Proteomes" id="UP000460298">
    <property type="component" value="Unassembled WGS sequence"/>
</dbReference>
<name>A0A833M3I7_9LEPT</name>
<keyword evidence="4" id="KW-0479">Metal-binding</keyword>
<dbReference type="InterPro" id="IPR017896">
    <property type="entry name" value="4Fe4S_Fe-S-bd"/>
</dbReference>
<evidence type="ECO:0000259" key="8">
    <source>
        <dbReference type="PROSITE" id="PS51379"/>
    </source>
</evidence>